<comment type="caution">
    <text evidence="8">The sequence shown here is derived from an EMBL/GenBank/DDBJ whole genome shotgun (WGS) entry which is preliminary data.</text>
</comment>
<dbReference type="GO" id="GO:0046872">
    <property type="term" value="F:metal ion binding"/>
    <property type="evidence" value="ECO:0007669"/>
    <property type="project" value="UniProtKB-KW"/>
</dbReference>
<reference evidence="8 9" key="1">
    <citation type="submission" date="2018-04" db="EMBL/GenBank/DDBJ databases">
        <title>The genome of golden apple snail Pomacea canaliculata provides insight into stress tolerance and invasive adaptation.</title>
        <authorList>
            <person name="Liu C."/>
            <person name="Liu B."/>
            <person name="Ren Y."/>
            <person name="Zhang Y."/>
            <person name="Wang H."/>
            <person name="Li S."/>
            <person name="Jiang F."/>
            <person name="Yin L."/>
            <person name="Zhang G."/>
            <person name="Qian W."/>
            <person name="Fan W."/>
        </authorList>
    </citation>
    <scope>NUCLEOTIDE SEQUENCE [LARGE SCALE GENOMIC DNA]</scope>
    <source>
        <strain evidence="8">SZHN2017</strain>
        <tissue evidence="8">Muscle</tissue>
    </source>
</reference>
<protein>
    <submittedName>
        <fullName evidence="8">Uncharacterized protein</fullName>
    </submittedName>
</protein>
<dbReference type="PANTHER" id="PTHR46986:SF1">
    <property type="entry name" value="ENDORIBONUCLEASE YBEY, CHLOROPLASTIC"/>
    <property type="match status" value="1"/>
</dbReference>
<organism evidence="8 9">
    <name type="scientific">Pomacea canaliculata</name>
    <name type="common">Golden apple snail</name>
    <dbReference type="NCBI Taxonomy" id="400727"/>
    <lineage>
        <taxon>Eukaryota</taxon>
        <taxon>Metazoa</taxon>
        <taxon>Spiralia</taxon>
        <taxon>Lophotrochozoa</taxon>
        <taxon>Mollusca</taxon>
        <taxon>Gastropoda</taxon>
        <taxon>Caenogastropoda</taxon>
        <taxon>Architaenioglossa</taxon>
        <taxon>Ampullarioidea</taxon>
        <taxon>Ampullariidae</taxon>
        <taxon>Pomacea</taxon>
    </lineage>
</organism>
<evidence type="ECO:0000256" key="7">
    <source>
        <dbReference type="ARBA" id="ARBA00022833"/>
    </source>
</evidence>
<dbReference type="Gene3D" id="3.40.390.30">
    <property type="entry name" value="Metalloproteases ('zincins'), catalytic domain"/>
    <property type="match status" value="1"/>
</dbReference>
<dbReference type="STRING" id="400727.A0A2T7PAJ6"/>
<evidence type="ECO:0000313" key="8">
    <source>
        <dbReference type="EMBL" id="PVD30432.1"/>
    </source>
</evidence>
<evidence type="ECO:0000256" key="1">
    <source>
        <dbReference type="ARBA" id="ARBA00001947"/>
    </source>
</evidence>
<proteinExistence type="inferred from homology"/>
<sequence length="157" mass="17551">MNLERYDVSLLFVTDEYIATLNSNYRQVHGPTDVLSFPALEITQAGMLPTHGESDGDELCLGDIYIAPAYIRKECQSHGDNFHNVMMATVTHGLCHLTGLDHETEDDWRHMVEAERDILSSSYKHTADLPEGDAVFAGESCRKTRDICDTTTGKTRS</sequence>
<keyword evidence="3" id="KW-0540">Nuclease</keyword>
<dbReference type="GO" id="GO:0004222">
    <property type="term" value="F:metalloendopeptidase activity"/>
    <property type="evidence" value="ECO:0007669"/>
    <property type="project" value="InterPro"/>
</dbReference>
<evidence type="ECO:0000313" key="9">
    <source>
        <dbReference type="Proteomes" id="UP000245119"/>
    </source>
</evidence>
<keyword evidence="6" id="KW-0378">Hydrolase</keyword>
<keyword evidence="7" id="KW-0862">Zinc</keyword>
<dbReference type="InterPro" id="IPR002036">
    <property type="entry name" value="YbeY"/>
</dbReference>
<comment type="cofactor">
    <cofactor evidence="1">
        <name>Zn(2+)</name>
        <dbReference type="ChEBI" id="CHEBI:29105"/>
    </cofactor>
</comment>
<dbReference type="GO" id="GO:0006364">
    <property type="term" value="P:rRNA processing"/>
    <property type="evidence" value="ECO:0007669"/>
    <property type="project" value="InterPro"/>
</dbReference>
<keyword evidence="4" id="KW-0479">Metal-binding</keyword>
<dbReference type="HAMAP" id="MF_00009">
    <property type="entry name" value="Endoribonucl_YbeY"/>
    <property type="match status" value="1"/>
</dbReference>
<comment type="similarity">
    <text evidence="2">Belongs to the endoribonuclease YbeY family.</text>
</comment>
<evidence type="ECO:0000256" key="2">
    <source>
        <dbReference type="ARBA" id="ARBA00010875"/>
    </source>
</evidence>
<gene>
    <name evidence="8" type="ORF">C0Q70_09698</name>
</gene>
<name>A0A2T7PAJ6_POMCA</name>
<accession>A0A2T7PAJ6</accession>
<evidence type="ECO:0000256" key="3">
    <source>
        <dbReference type="ARBA" id="ARBA00022722"/>
    </source>
</evidence>
<evidence type="ECO:0000256" key="4">
    <source>
        <dbReference type="ARBA" id="ARBA00022723"/>
    </source>
</evidence>
<dbReference type="OrthoDB" id="27226at2759"/>
<dbReference type="PANTHER" id="PTHR46986">
    <property type="entry name" value="ENDORIBONUCLEASE YBEY, CHLOROPLASTIC"/>
    <property type="match status" value="1"/>
</dbReference>
<keyword evidence="5" id="KW-0255">Endonuclease</keyword>
<dbReference type="GO" id="GO:0004519">
    <property type="term" value="F:endonuclease activity"/>
    <property type="evidence" value="ECO:0007669"/>
    <property type="project" value="UniProtKB-KW"/>
</dbReference>
<dbReference type="EMBL" id="PZQS01000005">
    <property type="protein sequence ID" value="PVD30432.1"/>
    <property type="molecule type" value="Genomic_DNA"/>
</dbReference>
<keyword evidence="9" id="KW-1185">Reference proteome</keyword>
<dbReference type="InterPro" id="IPR023091">
    <property type="entry name" value="MetalPrtase_cat_dom_sf_prd"/>
</dbReference>
<dbReference type="NCBIfam" id="TIGR00043">
    <property type="entry name" value="rRNA maturation RNase YbeY"/>
    <property type="match status" value="1"/>
</dbReference>
<evidence type="ECO:0000256" key="5">
    <source>
        <dbReference type="ARBA" id="ARBA00022759"/>
    </source>
</evidence>
<dbReference type="AlphaFoldDB" id="A0A2T7PAJ6"/>
<dbReference type="Proteomes" id="UP000245119">
    <property type="component" value="Linkage Group LG5"/>
</dbReference>
<dbReference type="SUPFAM" id="SSF55486">
    <property type="entry name" value="Metalloproteases ('zincins'), catalytic domain"/>
    <property type="match status" value="1"/>
</dbReference>
<evidence type="ECO:0000256" key="6">
    <source>
        <dbReference type="ARBA" id="ARBA00022801"/>
    </source>
</evidence>
<dbReference type="Pfam" id="PF02130">
    <property type="entry name" value="YbeY"/>
    <property type="match status" value="1"/>
</dbReference>